<accession>A0A8T1Y1P0</accession>
<keyword evidence="2" id="KW-1185">Reference proteome</keyword>
<evidence type="ECO:0000313" key="2">
    <source>
        <dbReference type="Proteomes" id="UP000694240"/>
    </source>
</evidence>
<dbReference type="EMBL" id="JAEFBK010000012">
    <property type="protein sequence ID" value="KAG7540321.1"/>
    <property type="molecule type" value="Genomic_DNA"/>
</dbReference>
<dbReference type="Proteomes" id="UP000694240">
    <property type="component" value="Chromosome 12"/>
</dbReference>
<sequence length="69" mass="8034">MYLEMMYELLPYHYQSQEINRLTLAHFIISGLHFLGAIDRENSMVSLVSLVQGRLQDFIFVLNLCGLDI</sequence>
<evidence type="ECO:0000313" key="1">
    <source>
        <dbReference type="EMBL" id="KAG7540321.1"/>
    </source>
</evidence>
<comment type="caution">
    <text evidence="1">The sequence shown here is derived from an EMBL/GenBank/DDBJ whole genome shotgun (WGS) entry which is preliminary data.</text>
</comment>
<gene>
    <name evidence="1" type="ORF">ISN45_Aa07g005400</name>
</gene>
<protein>
    <submittedName>
        <fullName evidence="1">Uncharacterized protein</fullName>
    </submittedName>
</protein>
<name>A0A8T1Y1P0_9BRAS</name>
<proteinExistence type="predicted"/>
<organism evidence="1 2">
    <name type="scientific">Arabidopsis thaliana x Arabidopsis arenosa</name>
    <dbReference type="NCBI Taxonomy" id="1240361"/>
    <lineage>
        <taxon>Eukaryota</taxon>
        <taxon>Viridiplantae</taxon>
        <taxon>Streptophyta</taxon>
        <taxon>Embryophyta</taxon>
        <taxon>Tracheophyta</taxon>
        <taxon>Spermatophyta</taxon>
        <taxon>Magnoliopsida</taxon>
        <taxon>eudicotyledons</taxon>
        <taxon>Gunneridae</taxon>
        <taxon>Pentapetalae</taxon>
        <taxon>rosids</taxon>
        <taxon>malvids</taxon>
        <taxon>Brassicales</taxon>
        <taxon>Brassicaceae</taxon>
        <taxon>Camelineae</taxon>
        <taxon>Arabidopsis</taxon>
    </lineage>
</organism>
<dbReference type="AlphaFoldDB" id="A0A8T1Y1P0"/>
<reference evidence="1 2" key="1">
    <citation type="submission" date="2020-12" db="EMBL/GenBank/DDBJ databases">
        <title>Concerted genomic and epigenomic changes stabilize Arabidopsis allopolyploids.</title>
        <authorList>
            <person name="Chen Z."/>
        </authorList>
    </citation>
    <scope>NUCLEOTIDE SEQUENCE [LARGE SCALE GENOMIC DNA]</scope>
    <source>
        <strain evidence="1">Allo738</strain>
        <tissue evidence="1">Leaf</tissue>
    </source>
</reference>